<dbReference type="PATRIC" id="fig|1938.6.peg.3690"/>
<evidence type="ECO:0000313" key="2">
    <source>
        <dbReference type="EMBL" id="KOG25858.1"/>
    </source>
</evidence>
<name>A0A0L8KIT0_STRVR</name>
<feature type="compositionally biased region" description="Basic residues" evidence="1">
    <location>
        <begin position="129"/>
        <end position="140"/>
    </location>
</feature>
<gene>
    <name evidence="2" type="ORF">ADK34_17065</name>
</gene>
<evidence type="ECO:0000313" key="3">
    <source>
        <dbReference type="Proteomes" id="UP000037023"/>
    </source>
</evidence>
<protein>
    <submittedName>
        <fullName evidence="2">Uncharacterized protein</fullName>
    </submittedName>
</protein>
<feature type="compositionally biased region" description="Basic and acidic residues" evidence="1">
    <location>
        <begin position="155"/>
        <end position="165"/>
    </location>
</feature>
<proteinExistence type="predicted"/>
<accession>A0A0L8KIT0</accession>
<sequence>MTTEPAGTGALLAIPRDGRARTRTEPAQLAGLARSTVTQRLDALADQQWIRPTEDAIFSGRGAPWSTSPHSPLPVTKPSVHDHAGTVSHMPRRGKVIWGGTAATAVEARIPPGSATAPAVRAVAAMKPLRPRGDRKRHARTPSAKGEQGGGRAEAAGEREGAERRPVRVGSLGAFFRTLVHDLQPRWLGSEKGAIHMTTGAVANAAWDLAAKRAGRPV</sequence>
<dbReference type="EMBL" id="LGUP01000151">
    <property type="protein sequence ID" value="KOG25858.1"/>
    <property type="molecule type" value="Genomic_DNA"/>
</dbReference>
<dbReference type="SUPFAM" id="SSF54826">
    <property type="entry name" value="Enolase N-terminal domain-like"/>
    <property type="match status" value="1"/>
</dbReference>
<dbReference type="InterPro" id="IPR029017">
    <property type="entry name" value="Enolase-like_N"/>
</dbReference>
<feature type="region of interest" description="Disordered" evidence="1">
    <location>
        <begin position="61"/>
        <end position="87"/>
    </location>
</feature>
<reference evidence="2 3" key="1">
    <citation type="submission" date="2015-06" db="EMBL/GenBank/DDBJ databases">
        <authorList>
            <person name="Hoefler B.C."/>
            <person name="Straight P.D."/>
        </authorList>
    </citation>
    <scope>NUCLEOTIDE SEQUENCE [LARGE SCALE GENOMIC DNA]</scope>
    <source>
        <strain evidence="2 3">NRRL 3427</strain>
    </source>
</reference>
<evidence type="ECO:0000256" key="1">
    <source>
        <dbReference type="SAM" id="MobiDB-lite"/>
    </source>
</evidence>
<dbReference type="AlphaFoldDB" id="A0A0L8KIT0"/>
<dbReference type="Proteomes" id="UP000037023">
    <property type="component" value="Unassembled WGS sequence"/>
</dbReference>
<organism evidence="2 3">
    <name type="scientific">Streptomyces viridochromogenes</name>
    <dbReference type="NCBI Taxonomy" id="1938"/>
    <lineage>
        <taxon>Bacteria</taxon>
        <taxon>Bacillati</taxon>
        <taxon>Actinomycetota</taxon>
        <taxon>Actinomycetes</taxon>
        <taxon>Kitasatosporales</taxon>
        <taxon>Streptomycetaceae</taxon>
        <taxon>Streptomyces</taxon>
    </lineage>
</organism>
<comment type="caution">
    <text evidence="2">The sequence shown here is derived from an EMBL/GenBank/DDBJ whole genome shotgun (WGS) entry which is preliminary data.</text>
</comment>
<feature type="region of interest" description="Disordered" evidence="1">
    <location>
        <begin position="1"/>
        <end position="22"/>
    </location>
</feature>
<feature type="region of interest" description="Disordered" evidence="1">
    <location>
        <begin position="128"/>
        <end position="165"/>
    </location>
</feature>
<dbReference type="Gene3D" id="3.30.390.10">
    <property type="entry name" value="Enolase-like, N-terminal domain"/>
    <property type="match status" value="1"/>
</dbReference>